<accession>A0A5N5RJQ7</accession>
<name>A0A5N5RJQ7_9BIFI</name>
<proteinExistence type="predicted"/>
<comment type="caution">
    <text evidence="3">The sequence shown here is derived from an EMBL/GenBank/DDBJ whole genome shotgun (WGS) entry which is preliminary data.</text>
</comment>
<feature type="transmembrane region" description="Helical" evidence="2">
    <location>
        <begin position="430"/>
        <end position="452"/>
    </location>
</feature>
<dbReference type="OrthoDB" id="1551474at2"/>
<feature type="compositionally biased region" description="Low complexity" evidence="1">
    <location>
        <begin position="1"/>
        <end position="31"/>
    </location>
</feature>
<evidence type="ECO:0000313" key="4">
    <source>
        <dbReference type="Proteomes" id="UP000326336"/>
    </source>
</evidence>
<keyword evidence="2" id="KW-1133">Transmembrane helix</keyword>
<gene>
    <name evidence="3" type="ORF">EHS19_04280</name>
</gene>
<keyword evidence="2" id="KW-0472">Membrane</keyword>
<feature type="transmembrane region" description="Helical" evidence="2">
    <location>
        <begin position="311"/>
        <end position="332"/>
    </location>
</feature>
<feature type="transmembrane region" description="Helical" evidence="2">
    <location>
        <begin position="233"/>
        <end position="254"/>
    </location>
</feature>
<feature type="region of interest" description="Disordered" evidence="1">
    <location>
        <begin position="1"/>
        <end position="35"/>
    </location>
</feature>
<evidence type="ECO:0000313" key="3">
    <source>
        <dbReference type="EMBL" id="KAB5607535.1"/>
    </source>
</evidence>
<feature type="transmembrane region" description="Helical" evidence="2">
    <location>
        <begin position="130"/>
        <end position="151"/>
    </location>
</feature>
<evidence type="ECO:0000256" key="1">
    <source>
        <dbReference type="SAM" id="MobiDB-lite"/>
    </source>
</evidence>
<feature type="transmembrane region" description="Helical" evidence="2">
    <location>
        <begin position="157"/>
        <end position="175"/>
    </location>
</feature>
<keyword evidence="2" id="KW-0812">Transmembrane</keyword>
<dbReference type="Proteomes" id="UP000326336">
    <property type="component" value="Unassembled WGS sequence"/>
</dbReference>
<protein>
    <recommendedName>
        <fullName evidence="5">O-antigen ligase domain-containing protein</fullName>
    </recommendedName>
</protein>
<feature type="transmembrane region" description="Helical" evidence="2">
    <location>
        <begin position="182"/>
        <end position="204"/>
    </location>
</feature>
<reference evidence="3 4" key="1">
    <citation type="journal article" date="2019" name="Int. J. Syst. Evol. Microbiol.">
        <title>Bifidobacterium jacchi sp. nov., isolated from the faeces of a baby common marmoset (Callithrix jacchus).</title>
        <authorList>
            <person name="Modesto M."/>
            <person name="Watanabe K."/>
            <person name="Arita M."/>
            <person name="Satti M."/>
            <person name="Oki K."/>
            <person name="Sciavilla P."/>
            <person name="Patavino C."/>
            <person name="Camma C."/>
            <person name="Michelini S."/>
            <person name="Sgorbati B."/>
            <person name="Mattarelli P."/>
        </authorList>
    </citation>
    <scope>NUCLEOTIDE SEQUENCE [LARGE SCALE GENOMIC DNA]</scope>
    <source>
        <strain evidence="3 4">MRM 9.3</strain>
    </source>
</reference>
<sequence length="515" mass="55990">MSNSSNSTVTSPAVTTTASSSPAVTTTASNVPSSSIHTNALPAASPAAVITARHASPAAATTSTATPAMRDRSDLLWYAALALLPVDGTILGVQMPYYSPLSPLLFTAYVICNTRFVPAALRRFPALPPLFALLAATSVYGWVSVGVNVTYLIRTTLALLFGALTLLSFTIAWSAKRLSMRAAVTVVVCAYGAAFLFGVLTWFAQPNHLNIPLWRNQLMQLFLRQYFIARPQFLFAEPSYIGMHLFGVLLPLFWISRDRRLIALVAVFAAGSLAMGAGVRIVLDTVVAGALFAAAEIPWGRLWARMLRDRRLLAGSALGLAALVSAGVGLIATQPRIQTLLARGLFTGDASMSARILRTIQPLAAGLHDWPHLLFGFGAGNLAEAMQRGFPYAFEWYRSHGGLLTEEISEMEYPLGPTLNRAGNVFTMDAYASFIVEFGVLMFALALALLLWHVTRWHAWSRTTVCWLLLLAYLYAQFEAYAFPAIWLFIWACAAGARFGRTSGAMRKRGAQRNR</sequence>
<dbReference type="EMBL" id="RQSP01000010">
    <property type="protein sequence ID" value="KAB5607535.1"/>
    <property type="molecule type" value="Genomic_DNA"/>
</dbReference>
<organism evidence="3 4">
    <name type="scientific">Bifidobacterium jacchi</name>
    <dbReference type="NCBI Taxonomy" id="2490545"/>
    <lineage>
        <taxon>Bacteria</taxon>
        <taxon>Bacillati</taxon>
        <taxon>Actinomycetota</taxon>
        <taxon>Actinomycetes</taxon>
        <taxon>Bifidobacteriales</taxon>
        <taxon>Bifidobacteriaceae</taxon>
        <taxon>Bifidobacterium</taxon>
    </lineage>
</organism>
<feature type="transmembrane region" description="Helical" evidence="2">
    <location>
        <begin position="101"/>
        <end position="118"/>
    </location>
</feature>
<dbReference type="RefSeq" id="WP_151916553.1">
    <property type="nucleotide sequence ID" value="NZ_RQSP01000010.1"/>
</dbReference>
<evidence type="ECO:0008006" key="5">
    <source>
        <dbReference type="Google" id="ProtNLM"/>
    </source>
</evidence>
<feature type="transmembrane region" description="Helical" evidence="2">
    <location>
        <begin position="482"/>
        <end position="500"/>
    </location>
</feature>
<keyword evidence="4" id="KW-1185">Reference proteome</keyword>
<feature type="transmembrane region" description="Helical" evidence="2">
    <location>
        <begin position="261"/>
        <end position="279"/>
    </location>
</feature>
<dbReference type="AlphaFoldDB" id="A0A5N5RJQ7"/>
<evidence type="ECO:0000256" key="2">
    <source>
        <dbReference type="SAM" id="Phobius"/>
    </source>
</evidence>